<keyword evidence="3" id="KW-1185">Reference proteome</keyword>
<name>H2YP47_CIOSA</name>
<reference evidence="3" key="1">
    <citation type="submission" date="2003-08" db="EMBL/GenBank/DDBJ databases">
        <authorList>
            <person name="Birren B."/>
            <person name="Nusbaum C."/>
            <person name="Abebe A."/>
            <person name="Abouelleil A."/>
            <person name="Adekoya E."/>
            <person name="Ait-zahra M."/>
            <person name="Allen N."/>
            <person name="Allen T."/>
            <person name="An P."/>
            <person name="Anderson M."/>
            <person name="Anderson S."/>
            <person name="Arachchi H."/>
            <person name="Armbruster J."/>
            <person name="Bachantsang P."/>
            <person name="Baldwin J."/>
            <person name="Barry A."/>
            <person name="Bayul T."/>
            <person name="Blitshsteyn B."/>
            <person name="Bloom T."/>
            <person name="Blye J."/>
            <person name="Boguslavskiy L."/>
            <person name="Borowsky M."/>
            <person name="Boukhgalter B."/>
            <person name="Brunache A."/>
            <person name="Butler J."/>
            <person name="Calixte N."/>
            <person name="Calvo S."/>
            <person name="Camarata J."/>
            <person name="Campo K."/>
            <person name="Chang J."/>
            <person name="Cheshatsang Y."/>
            <person name="Citroen M."/>
            <person name="Collymore A."/>
            <person name="Considine T."/>
            <person name="Cook A."/>
            <person name="Cooke P."/>
            <person name="Corum B."/>
            <person name="Cuomo C."/>
            <person name="David R."/>
            <person name="Dawoe T."/>
            <person name="Degray S."/>
            <person name="Dodge S."/>
            <person name="Dooley K."/>
            <person name="Dorje P."/>
            <person name="Dorjee K."/>
            <person name="Dorris L."/>
            <person name="Duffey N."/>
            <person name="Dupes A."/>
            <person name="Elkins T."/>
            <person name="Engels R."/>
            <person name="Erickson J."/>
            <person name="Farina A."/>
            <person name="Faro S."/>
            <person name="Ferreira P."/>
            <person name="Fischer H."/>
            <person name="Fitzgerald M."/>
            <person name="Foley K."/>
            <person name="Gage D."/>
            <person name="Galagan J."/>
            <person name="Gearin G."/>
            <person name="Gnerre S."/>
            <person name="Gnirke A."/>
            <person name="Goyette A."/>
            <person name="Graham J."/>
            <person name="Grandbois E."/>
            <person name="Gyaltsen K."/>
            <person name="Hafez N."/>
            <person name="Hagopian D."/>
            <person name="Hagos B."/>
            <person name="Hall J."/>
            <person name="Hatcher B."/>
            <person name="Heller A."/>
            <person name="Higgins H."/>
            <person name="Honan T."/>
            <person name="Horn A."/>
            <person name="Houde N."/>
            <person name="Hughes L."/>
            <person name="Hulme W."/>
            <person name="Husby E."/>
            <person name="Iliev I."/>
            <person name="Jaffe D."/>
            <person name="Jones C."/>
            <person name="Kamal M."/>
            <person name="Kamat A."/>
            <person name="Kamvysselis M."/>
            <person name="Karlsson E."/>
            <person name="Kells C."/>
            <person name="Kieu A."/>
            <person name="Kisner P."/>
            <person name="Kodira C."/>
            <person name="Kulbokas E."/>
            <person name="Labutti K."/>
            <person name="Lama D."/>
            <person name="Landers T."/>
            <person name="Leger J."/>
            <person name="Levine S."/>
            <person name="Lewis D."/>
            <person name="Lewis T."/>
            <person name="Lindblad-toh K."/>
            <person name="Liu X."/>
            <person name="Lokyitsang T."/>
            <person name="Lokyitsang Y."/>
            <person name="Lucien O."/>
            <person name="Lui A."/>
            <person name="Ma L.J."/>
            <person name="Mabbitt R."/>
            <person name="Macdonald J."/>
            <person name="Maclean C."/>
            <person name="Major J."/>
            <person name="Manning J."/>
            <person name="Marabella R."/>
            <person name="Maru K."/>
            <person name="Matthews C."/>
            <person name="Mauceli E."/>
            <person name="Mccarthy M."/>
            <person name="Mcdonough S."/>
            <person name="Mcghee T."/>
            <person name="Meldrim J."/>
            <person name="Meneus L."/>
            <person name="Mesirov J."/>
            <person name="Mihalev A."/>
            <person name="Mihova T."/>
            <person name="Mikkelsen T."/>
            <person name="Mlenga V."/>
            <person name="Moru K."/>
            <person name="Mozes J."/>
            <person name="Mulrain L."/>
            <person name="Munson G."/>
            <person name="Naylor J."/>
            <person name="Newes C."/>
            <person name="Nguyen C."/>
            <person name="Nguyen N."/>
            <person name="Nguyen T."/>
            <person name="Nicol R."/>
            <person name="Nielsen C."/>
            <person name="Nizzari M."/>
            <person name="Norbu C."/>
            <person name="Norbu N."/>
            <person name="O'donnell P."/>
            <person name="Okoawo O."/>
            <person name="O'leary S."/>
            <person name="Omotosho B."/>
            <person name="O'neill K."/>
            <person name="Osman S."/>
            <person name="Parker S."/>
            <person name="Perrin D."/>
            <person name="Phunkhang P."/>
            <person name="Piqani B."/>
            <person name="Purcell S."/>
            <person name="Rachupka T."/>
            <person name="Ramasamy U."/>
            <person name="Rameau R."/>
            <person name="Ray V."/>
            <person name="Raymond C."/>
            <person name="Retta R."/>
            <person name="Richardson S."/>
            <person name="Rise C."/>
            <person name="Rodriguez J."/>
            <person name="Rogers J."/>
            <person name="Rogov P."/>
            <person name="Rutman M."/>
            <person name="Schupbach R."/>
            <person name="Seaman C."/>
            <person name="Settipalli S."/>
            <person name="Sharpe T."/>
            <person name="Sheridan J."/>
            <person name="Sherpa N."/>
            <person name="Shi J."/>
            <person name="Smirnov S."/>
            <person name="Smith C."/>
            <person name="Sougnez C."/>
            <person name="Spencer B."/>
            <person name="Stalker J."/>
            <person name="Stange-thomann N."/>
            <person name="Stavropoulos S."/>
            <person name="Stetson K."/>
            <person name="Stone C."/>
            <person name="Stone S."/>
            <person name="Stubbs M."/>
            <person name="Talamas J."/>
            <person name="Tchuinga P."/>
            <person name="Tenzing P."/>
            <person name="Tesfaye S."/>
            <person name="Theodore J."/>
            <person name="Thoulutsang Y."/>
            <person name="Topham K."/>
            <person name="Towey S."/>
            <person name="Tsamla T."/>
            <person name="Tsomo N."/>
            <person name="Vallee D."/>
            <person name="Vassiliev H."/>
            <person name="Venkataraman V."/>
            <person name="Vinson J."/>
            <person name="Vo A."/>
            <person name="Wade C."/>
            <person name="Wang S."/>
            <person name="Wangchuk T."/>
            <person name="Wangdi T."/>
            <person name="Whittaker C."/>
            <person name="Wilkinson J."/>
            <person name="Wu Y."/>
            <person name="Wyman D."/>
            <person name="Yadav S."/>
            <person name="Yang S."/>
            <person name="Yang X."/>
            <person name="Yeager S."/>
            <person name="Yee E."/>
            <person name="Young G."/>
            <person name="Zainoun J."/>
            <person name="Zembeck L."/>
            <person name="Zimmer A."/>
            <person name="Zody M."/>
            <person name="Lander E."/>
        </authorList>
    </citation>
    <scope>NUCLEOTIDE SEQUENCE [LARGE SCALE GENOMIC DNA]</scope>
</reference>
<dbReference type="Proteomes" id="UP000007875">
    <property type="component" value="Unassembled WGS sequence"/>
</dbReference>
<dbReference type="Ensembl" id="ENSCSAVT00000007197.1">
    <property type="protein sequence ID" value="ENSCSAVP00000007105.1"/>
    <property type="gene ID" value="ENSCSAVG00000004247.1"/>
</dbReference>
<dbReference type="HOGENOM" id="CLU_1160776_0_0_1"/>
<feature type="region of interest" description="Disordered" evidence="1">
    <location>
        <begin position="148"/>
        <end position="172"/>
    </location>
</feature>
<dbReference type="AlphaFoldDB" id="H2YP47"/>
<sequence>MANFSDMDTPDIIRKGRAYGLKPSLGKKKLKIKLKEAFRFHRQVESSSSEEEQPLEFPDKGSNPKMTKPFQECSTQNKPTSSEFNFETDSESDDTTNKNNDSYRVEMRKVLEARTMLEKLSNKGFRQKLMKALNSSLKMGHMAKSLRSVATSSVGIPRGSRQDMQRWSNRLSPGTSTYSRELNVLLGLSENKKEALVSALTTFSIEQANILGDDQQYLFDALPHIYRVMLKLNKDLQPD</sequence>
<evidence type="ECO:0000256" key="1">
    <source>
        <dbReference type="SAM" id="MobiDB-lite"/>
    </source>
</evidence>
<feature type="region of interest" description="Disordered" evidence="1">
    <location>
        <begin position="41"/>
        <end position="100"/>
    </location>
</feature>
<proteinExistence type="predicted"/>
<evidence type="ECO:0000313" key="3">
    <source>
        <dbReference type="Proteomes" id="UP000007875"/>
    </source>
</evidence>
<reference evidence="2" key="2">
    <citation type="submission" date="2025-08" db="UniProtKB">
        <authorList>
            <consortium name="Ensembl"/>
        </authorList>
    </citation>
    <scope>IDENTIFICATION</scope>
</reference>
<reference evidence="2" key="3">
    <citation type="submission" date="2025-09" db="UniProtKB">
        <authorList>
            <consortium name="Ensembl"/>
        </authorList>
    </citation>
    <scope>IDENTIFICATION</scope>
</reference>
<organism evidence="2 3">
    <name type="scientific">Ciona savignyi</name>
    <name type="common">Pacific transparent sea squirt</name>
    <dbReference type="NCBI Taxonomy" id="51511"/>
    <lineage>
        <taxon>Eukaryota</taxon>
        <taxon>Metazoa</taxon>
        <taxon>Chordata</taxon>
        <taxon>Tunicata</taxon>
        <taxon>Ascidiacea</taxon>
        <taxon>Phlebobranchia</taxon>
        <taxon>Cionidae</taxon>
        <taxon>Ciona</taxon>
    </lineage>
</organism>
<protein>
    <submittedName>
        <fullName evidence="2">Uncharacterized protein</fullName>
    </submittedName>
</protein>
<dbReference type="GeneTree" id="ENSGT00390000014091"/>
<accession>H2YP47</accession>
<evidence type="ECO:0000313" key="2">
    <source>
        <dbReference type="Ensembl" id="ENSCSAVP00000007105.1"/>
    </source>
</evidence>
<feature type="compositionally biased region" description="Polar residues" evidence="1">
    <location>
        <begin position="72"/>
        <end position="85"/>
    </location>
</feature>